<feature type="compositionally biased region" description="Basic and acidic residues" evidence="2">
    <location>
        <begin position="305"/>
        <end position="314"/>
    </location>
</feature>
<evidence type="ECO:0000256" key="1">
    <source>
        <dbReference type="ARBA" id="ARBA00006525"/>
    </source>
</evidence>
<dbReference type="GO" id="GO:0009294">
    <property type="term" value="P:DNA-mediated transformation"/>
    <property type="evidence" value="ECO:0007669"/>
    <property type="project" value="InterPro"/>
</dbReference>
<dbReference type="Gene3D" id="3.40.50.450">
    <property type="match status" value="1"/>
</dbReference>
<accession>A0A933W2Y8</accession>
<dbReference type="AlphaFoldDB" id="A0A933W2Y8"/>
<dbReference type="InterPro" id="IPR003488">
    <property type="entry name" value="DprA"/>
</dbReference>
<evidence type="ECO:0000313" key="5">
    <source>
        <dbReference type="EMBL" id="MBI5132036.1"/>
    </source>
</evidence>
<sequence>MAESTSDQGTSLLTDAQRIDWLRLIRADNVGPRTFRSLINHFGSARAALERLPDLARRGGATRAGRIPSEHEARSEIEGSRRIGVELVAPGEAGYPPRLATIDDAPPLLGVHALPGALALMQRPMIAIVGSRNASGAGLKFAGLLAGDLGAAGFVVISGLARGIDQAAHRASLASGTVAVLAGGHDKIYPSEHEDLLLDIVAARGAAISEMPLGHIPRAKDFPRRNRLISGASVGVVVIEAAYRSGSLITARRAADQGREVFAVPGSPLDPRAAGTNDLIKQGATLITSAADIIQAVAPILDRPIELPGREPDHPPPASEPDAGDRSRILNLLGPSPVGIDDLIRLSGIAPPVVRTVLLELELAGRLERHGGGLVSLS</sequence>
<comment type="similarity">
    <text evidence="1">Belongs to the DprA/Smf family.</text>
</comment>
<dbReference type="PANTHER" id="PTHR43022">
    <property type="entry name" value="PROTEIN SMF"/>
    <property type="match status" value="1"/>
</dbReference>
<dbReference type="Pfam" id="PF21102">
    <property type="entry name" value="DprA_N"/>
    <property type="match status" value="1"/>
</dbReference>
<feature type="region of interest" description="Disordered" evidence="2">
    <location>
        <begin position="305"/>
        <end position="327"/>
    </location>
</feature>
<gene>
    <name evidence="5" type="primary">dprA</name>
    <name evidence="5" type="ORF">HZA66_21550</name>
</gene>
<dbReference type="InterPro" id="IPR057666">
    <property type="entry name" value="DrpA_SLOG"/>
</dbReference>
<dbReference type="SUPFAM" id="SSF102405">
    <property type="entry name" value="MCP/YpsA-like"/>
    <property type="match status" value="1"/>
</dbReference>
<name>A0A933W2Y8_RHOPL</name>
<evidence type="ECO:0000256" key="2">
    <source>
        <dbReference type="SAM" id="MobiDB-lite"/>
    </source>
</evidence>
<comment type="caution">
    <text evidence="5">The sequence shown here is derived from an EMBL/GenBank/DDBJ whole genome shotgun (WGS) entry which is preliminary data.</text>
</comment>
<dbReference type="Pfam" id="PF17782">
    <property type="entry name" value="WHD_DprA"/>
    <property type="match status" value="1"/>
</dbReference>
<dbReference type="InterPro" id="IPR036388">
    <property type="entry name" value="WH-like_DNA-bd_sf"/>
</dbReference>
<dbReference type="PANTHER" id="PTHR43022:SF1">
    <property type="entry name" value="PROTEIN SMF"/>
    <property type="match status" value="1"/>
</dbReference>
<protein>
    <submittedName>
        <fullName evidence="5">DNA-protecting protein DprA</fullName>
    </submittedName>
</protein>
<dbReference type="Pfam" id="PF02481">
    <property type="entry name" value="DNA_processg_A"/>
    <property type="match status" value="1"/>
</dbReference>
<evidence type="ECO:0000313" key="6">
    <source>
        <dbReference type="Proteomes" id="UP000782519"/>
    </source>
</evidence>
<feature type="domain" description="DprA winged helix" evidence="4">
    <location>
        <begin position="315"/>
        <end position="373"/>
    </location>
</feature>
<feature type="domain" description="Smf/DprA SLOG" evidence="3">
    <location>
        <begin position="88"/>
        <end position="297"/>
    </location>
</feature>
<reference evidence="5" key="1">
    <citation type="submission" date="2020-07" db="EMBL/GenBank/DDBJ databases">
        <title>Huge and variable diversity of episymbiotic CPR bacteria and DPANN archaea in groundwater ecosystems.</title>
        <authorList>
            <person name="He C.Y."/>
            <person name="Keren R."/>
            <person name="Whittaker M."/>
            <person name="Farag I.F."/>
            <person name="Doudna J."/>
            <person name="Cate J.H.D."/>
            <person name="Banfield J.F."/>
        </authorList>
    </citation>
    <scope>NUCLEOTIDE SEQUENCE</scope>
    <source>
        <strain evidence="5">NC_groundwater_1818_Pr3_B-0.1um_66_35</strain>
    </source>
</reference>
<dbReference type="NCBIfam" id="TIGR00732">
    <property type="entry name" value="dprA"/>
    <property type="match status" value="1"/>
</dbReference>
<dbReference type="InterPro" id="IPR041614">
    <property type="entry name" value="DprA_WH"/>
</dbReference>
<organism evidence="5 6">
    <name type="scientific">Rhodopseudomonas palustris</name>
    <dbReference type="NCBI Taxonomy" id="1076"/>
    <lineage>
        <taxon>Bacteria</taxon>
        <taxon>Pseudomonadati</taxon>
        <taxon>Pseudomonadota</taxon>
        <taxon>Alphaproteobacteria</taxon>
        <taxon>Hyphomicrobiales</taxon>
        <taxon>Nitrobacteraceae</taxon>
        <taxon>Rhodopseudomonas</taxon>
    </lineage>
</organism>
<dbReference type="EMBL" id="JACRJB010000062">
    <property type="protein sequence ID" value="MBI5132036.1"/>
    <property type="molecule type" value="Genomic_DNA"/>
</dbReference>
<evidence type="ECO:0000259" key="4">
    <source>
        <dbReference type="Pfam" id="PF17782"/>
    </source>
</evidence>
<dbReference type="Proteomes" id="UP000782519">
    <property type="component" value="Unassembled WGS sequence"/>
</dbReference>
<proteinExistence type="inferred from homology"/>
<dbReference type="Gene3D" id="1.10.10.10">
    <property type="entry name" value="Winged helix-like DNA-binding domain superfamily/Winged helix DNA-binding domain"/>
    <property type="match status" value="1"/>
</dbReference>
<evidence type="ECO:0000259" key="3">
    <source>
        <dbReference type="Pfam" id="PF02481"/>
    </source>
</evidence>